<dbReference type="InterPro" id="IPR013785">
    <property type="entry name" value="Aldolase_TIM"/>
</dbReference>
<evidence type="ECO:0000313" key="1">
    <source>
        <dbReference type="EMBL" id="WOO39363.1"/>
    </source>
</evidence>
<dbReference type="PANTHER" id="PTHR35882">
    <property type="entry name" value="PELA"/>
    <property type="match status" value="1"/>
</dbReference>
<dbReference type="KEGG" id="puo:RZN69_12130"/>
<keyword evidence="2" id="KW-1185">Reference proteome</keyword>
<sequence length="689" mass="75775">MISKYLSRLQIISIILLLGLTAKQPMHAVGPLPGVDSSSKFIVYYGSVNNSTRQQLDDFDIVVVEPNNCQPNHIAYLQNQGVTVLGYISIGEDAGATALPGNGDGPVYYGNNGIEQVPNLPAGKQTASFYLDSQWNGSIYESDTDPDKNGVFGGFYVIPNDDWRWVINTQRIGGSPGLTGRTNFAGLAQIVGTRQSDSDTNKNNNFGFDGFFLDTIDTANAFDRVPGFYPWTAEEMKKTVEFIRNTYPSKIIMANRGLSFFNPEVASADYSLRAYDYRLTPYIEAVLFESYYLGSGTGATTVNPSFPDHKHNYAPKMMAEAEGADGFTVFCLDYQEARSNTLLDQAIDETIERNGWVEYIAPTLFLNTIGTYVLNYLNGSPPADTSAPQWDSSGSAGFVTADVPDRVGLQEIEVGPTPGEVTLRWDVATDQSRELRYNLYQSGPGGSVTWPDVIFEVGDGWAQNPENAFAHQATLGSLDAGTYTFWARAEDSLGNEDTNLEQLSVTLQEGAGITNANALITLDGNLSDWASLASFGTDPADVAGTGNQVDWLQAWMAHDANNLYLAYSNDGSVNFNWGFQLFLDTDNNVTTGFRGTSGNFPTGTEYMIQGYFLYAYTGSGTNWSWNFVGQLGRAWSNGSVELFLPRSWLGNPSVLNFFFDGDNNAYGFNVHDYYPDDVFSANHFFTYRF</sequence>
<dbReference type="EMBL" id="CP136920">
    <property type="protein sequence ID" value="WOO39363.1"/>
    <property type="molecule type" value="Genomic_DNA"/>
</dbReference>
<gene>
    <name evidence="1" type="ORF">RZN69_12130</name>
</gene>
<organism evidence="1 2">
    <name type="scientific">Rubellicoccus peritrichatus</name>
    <dbReference type="NCBI Taxonomy" id="3080537"/>
    <lineage>
        <taxon>Bacteria</taxon>
        <taxon>Pseudomonadati</taxon>
        <taxon>Verrucomicrobiota</taxon>
        <taxon>Opitutia</taxon>
        <taxon>Puniceicoccales</taxon>
        <taxon>Cerasicoccaceae</taxon>
        <taxon>Rubellicoccus</taxon>
    </lineage>
</organism>
<proteinExistence type="predicted"/>
<dbReference type="RefSeq" id="WP_317831229.1">
    <property type="nucleotide sequence ID" value="NZ_CP136920.1"/>
</dbReference>
<dbReference type="Gene3D" id="2.60.40.10">
    <property type="entry name" value="Immunoglobulins"/>
    <property type="match status" value="1"/>
</dbReference>
<dbReference type="SUPFAM" id="SSF51445">
    <property type="entry name" value="(Trans)glycosidases"/>
    <property type="match status" value="1"/>
</dbReference>
<dbReference type="AlphaFoldDB" id="A0AAQ3QTG8"/>
<reference evidence="1 2" key="1">
    <citation type="submission" date="2023-10" db="EMBL/GenBank/DDBJ databases">
        <title>Rubellicoccus peritrichatus gen. nov., sp. nov., isolated from an algae of coral reef tank.</title>
        <authorList>
            <person name="Luo J."/>
        </authorList>
    </citation>
    <scope>NUCLEOTIDE SEQUENCE [LARGE SCALE GENOMIC DNA]</scope>
    <source>
        <strain evidence="1 2">CR14</strain>
    </source>
</reference>
<dbReference type="PANTHER" id="PTHR35882:SF3">
    <property type="entry name" value="GLYCOSIDE-HYDROLASE FAMILY GH114 TIM-BARREL DOMAIN-CONTAINING PROTEIN"/>
    <property type="match status" value="1"/>
</dbReference>
<evidence type="ECO:0000313" key="2">
    <source>
        <dbReference type="Proteomes" id="UP001304300"/>
    </source>
</evidence>
<protein>
    <recommendedName>
        <fullName evidence="3">Fibronectin type-III domain-containing protein</fullName>
    </recommendedName>
</protein>
<dbReference type="InterPro" id="IPR017853">
    <property type="entry name" value="GH"/>
</dbReference>
<name>A0AAQ3QTG8_9BACT</name>
<dbReference type="Gene3D" id="3.20.20.70">
    <property type="entry name" value="Aldolase class I"/>
    <property type="match status" value="2"/>
</dbReference>
<dbReference type="SUPFAM" id="SSF49344">
    <property type="entry name" value="CBD9-like"/>
    <property type="match status" value="1"/>
</dbReference>
<accession>A0AAQ3QTG8</accession>
<dbReference type="Proteomes" id="UP001304300">
    <property type="component" value="Chromosome"/>
</dbReference>
<dbReference type="InterPro" id="IPR013783">
    <property type="entry name" value="Ig-like_fold"/>
</dbReference>
<evidence type="ECO:0008006" key="3">
    <source>
        <dbReference type="Google" id="ProtNLM"/>
    </source>
</evidence>